<dbReference type="OMA" id="CECAGCK"/>
<evidence type="ECO:0000313" key="4">
    <source>
        <dbReference type="Proteomes" id="UP000075243"/>
    </source>
</evidence>
<dbReference type="Gramene" id="C.cajan_37644.t">
    <property type="protein sequence ID" value="C.cajan_37644.t.cds1"/>
    <property type="gene ID" value="C.cajan_37644"/>
</dbReference>
<dbReference type="Pfam" id="PF03732">
    <property type="entry name" value="Retrotrans_gag"/>
    <property type="match status" value="1"/>
</dbReference>
<dbReference type="Proteomes" id="UP000075243">
    <property type="component" value="Unassembled WGS sequence"/>
</dbReference>
<dbReference type="InterPro" id="IPR029472">
    <property type="entry name" value="Copia-like_N"/>
</dbReference>
<feature type="domain" description="Retrotransposon gag" evidence="1">
    <location>
        <begin position="106"/>
        <end position="193"/>
    </location>
</feature>
<name>A0A151R2H2_CAJCA</name>
<dbReference type="PANTHER" id="PTHR37610:SF101">
    <property type="entry name" value="(RAPE) HYPOTHETICAL PROTEIN"/>
    <property type="match status" value="1"/>
</dbReference>
<dbReference type="PANTHER" id="PTHR37610">
    <property type="entry name" value="CCHC-TYPE DOMAIN-CONTAINING PROTEIN"/>
    <property type="match status" value="1"/>
</dbReference>
<dbReference type="InterPro" id="IPR005162">
    <property type="entry name" value="Retrotrans_gag_dom"/>
</dbReference>
<reference evidence="3" key="1">
    <citation type="journal article" date="2012" name="Nat. Biotechnol.">
        <title>Draft genome sequence of pigeonpea (Cajanus cajan), an orphan legume crop of resource-poor farmers.</title>
        <authorList>
            <person name="Varshney R.K."/>
            <person name="Chen W."/>
            <person name="Li Y."/>
            <person name="Bharti A.K."/>
            <person name="Saxena R.K."/>
            <person name="Schlueter J.A."/>
            <person name="Donoghue M.T."/>
            <person name="Azam S."/>
            <person name="Fan G."/>
            <person name="Whaley A.M."/>
            <person name="Farmer A.D."/>
            <person name="Sheridan J."/>
            <person name="Iwata A."/>
            <person name="Tuteja R."/>
            <person name="Penmetsa R.V."/>
            <person name="Wu W."/>
            <person name="Upadhyaya H.D."/>
            <person name="Yang S.P."/>
            <person name="Shah T."/>
            <person name="Saxena K.B."/>
            <person name="Michael T."/>
            <person name="McCombie W.R."/>
            <person name="Yang B."/>
            <person name="Zhang G."/>
            <person name="Yang H."/>
            <person name="Wang J."/>
            <person name="Spillane C."/>
            <person name="Cook D.R."/>
            <person name="May G.D."/>
            <person name="Xu X."/>
            <person name="Jackson S.A."/>
        </authorList>
    </citation>
    <scope>NUCLEOTIDE SEQUENCE [LARGE SCALE GENOMIC DNA]</scope>
</reference>
<evidence type="ECO:0000313" key="3">
    <source>
        <dbReference type="EMBL" id="KYP36798.1"/>
    </source>
</evidence>
<proteinExistence type="predicted"/>
<dbReference type="EMBL" id="KQ484171">
    <property type="protein sequence ID" value="KYP36798.1"/>
    <property type="molecule type" value="Genomic_DNA"/>
</dbReference>
<organism evidence="3 4">
    <name type="scientific">Cajanus cajan</name>
    <name type="common">Pigeon pea</name>
    <name type="synonym">Cajanus indicus</name>
    <dbReference type="NCBI Taxonomy" id="3821"/>
    <lineage>
        <taxon>Eukaryota</taxon>
        <taxon>Viridiplantae</taxon>
        <taxon>Streptophyta</taxon>
        <taxon>Embryophyta</taxon>
        <taxon>Tracheophyta</taxon>
        <taxon>Spermatophyta</taxon>
        <taxon>Magnoliopsida</taxon>
        <taxon>eudicotyledons</taxon>
        <taxon>Gunneridae</taxon>
        <taxon>Pentapetalae</taxon>
        <taxon>rosids</taxon>
        <taxon>fabids</taxon>
        <taxon>Fabales</taxon>
        <taxon>Fabaceae</taxon>
        <taxon>Papilionoideae</taxon>
        <taxon>50 kb inversion clade</taxon>
        <taxon>NPAAA clade</taxon>
        <taxon>indigoferoid/millettioid clade</taxon>
        <taxon>Phaseoleae</taxon>
        <taxon>Cajanus</taxon>
    </lineage>
</organism>
<feature type="domain" description="Retrotransposon Copia-like N-terminal" evidence="2">
    <location>
        <begin position="21"/>
        <end position="66"/>
    </location>
</feature>
<protein>
    <recommendedName>
        <fullName evidence="5">Retrotransposon Copia-like N-terminal domain-containing protein</fullName>
    </recommendedName>
</protein>
<evidence type="ECO:0000259" key="1">
    <source>
        <dbReference type="Pfam" id="PF03732"/>
    </source>
</evidence>
<dbReference type="Pfam" id="PF14244">
    <property type="entry name" value="Retrotran_gag_3"/>
    <property type="match status" value="1"/>
</dbReference>
<gene>
    <name evidence="3" type="ORF">KK1_042036</name>
</gene>
<dbReference type="AlphaFoldDB" id="A0A151R2H2"/>
<sequence length="347" mass="38960">MAAAEGTVIRKTISPYDITANDNPGSLITQVQLKGENYDEWVRSIRTALRARKKFGFVDGTIQKPTENSPDIEDWWTNNSLLVSWIMNTIEPSLRFTILHMEVAQDLWNDIKERFSVANGPRIQQLKAELVECKQKGMTIVAYYGKLKKLWEELGNFDQIPTCSCGLYTCNFHAVLERKREEEKIHQFLMGLDDTTYGIIRSNLLAQDPLLNLNNIYSTLVQEERVHTVSRAKEERGEMMAFAVQTGTRTRDKGEGKDKNTICGHCHRSGHDSDNCFQILGYPDWWGDRPRGIGKGSGRGKSGQYNIGSAGKGRGLIKANVAQVVAPIAGGSSGNSTNFGTMIWTHW</sequence>
<evidence type="ECO:0000259" key="2">
    <source>
        <dbReference type="Pfam" id="PF14244"/>
    </source>
</evidence>
<evidence type="ECO:0008006" key="5">
    <source>
        <dbReference type="Google" id="ProtNLM"/>
    </source>
</evidence>
<keyword evidence="4" id="KW-1185">Reference proteome</keyword>
<accession>A0A151R2H2</accession>